<proteinExistence type="inferred from homology"/>
<dbReference type="NCBIfam" id="TIGR01951">
    <property type="entry name" value="nusB"/>
    <property type="match status" value="1"/>
</dbReference>
<accession>A0A9D2G669</accession>
<evidence type="ECO:0000256" key="4">
    <source>
        <dbReference type="ARBA" id="ARBA00023015"/>
    </source>
</evidence>
<dbReference type="PANTHER" id="PTHR11078">
    <property type="entry name" value="N UTILIZATION SUBSTANCE PROTEIN B-RELATED"/>
    <property type="match status" value="1"/>
</dbReference>
<dbReference type="EMBL" id="DXBB01000078">
    <property type="protein sequence ID" value="HIZ73065.1"/>
    <property type="molecule type" value="Genomic_DNA"/>
</dbReference>
<evidence type="ECO:0000256" key="3">
    <source>
        <dbReference type="ARBA" id="ARBA00022884"/>
    </source>
</evidence>
<comment type="similarity">
    <text evidence="1">Belongs to the NusB family.</text>
</comment>
<keyword evidence="5" id="KW-0804">Transcription</keyword>
<evidence type="ECO:0000256" key="5">
    <source>
        <dbReference type="ARBA" id="ARBA00023163"/>
    </source>
</evidence>
<dbReference type="GO" id="GO:0006353">
    <property type="term" value="P:DNA-templated transcription termination"/>
    <property type="evidence" value="ECO:0007669"/>
    <property type="project" value="InterPro"/>
</dbReference>
<dbReference type="InterPro" id="IPR006027">
    <property type="entry name" value="NusB_RsmB_TIM44"/>
</dbReference>
<evidence type="ECO:0000256" key="2">
    <source>
        <dbReference type="ARBA" id="ARBA00022814"/>
    </source>
</evidence>
<evidence type="ECO:0000313" key="7">
    <source>
        <dbReference type="EMBL" id="HIZ73065.1"/>
    </source>
</evidence>
<dbReference type="Gene3D" id="1.10.940.10">
    <property type="entry name" value="NusB-like"/>
    <property type="match status" value="1"/>
</dbReference>
<dbReference type="InterPro" id="IPR011605">
    <property type="entry name" value="NusB_fam"/>
</dbReference>
<evidence type="ECO:0000313" key="8">
    <source>
        <dbReference type="Proteomes" id="UP000824102"/>
    </source>
</evidence>
<evidence type="ECO:0000256" key="1">
    <source>
        <dbReference type="ARBA" id="ARBA00005952"/>
    </source>
</evidence>
<dbReference type="PANTHER" id="PTHR11078:SF3">
    <property type="entry name" value="ANTITERMINATION NUSB DOMAIN-CONTAINING PROTEIN"/>
    <property type="match status" value="1"/>
</dbReference>
<keyword evidence="4" id="KW-0805">Transcription regulation</keyword>
<protein>
    <submittedName>
        <fullName evidence="7">Transcription antitermination factor NusB</fullName>
    </submittedName>
</protein>
<dbReference type="InterPro" id="IPR035926">
    <property type="entry name" value="NusB-like_sf"/>
</dbReference>
<organism evidence="7 8">
    <name type="scientific">Candidatus Gallimonas intestinavium</name>
    <dbReference type="NCBI Taxonomy" id="2838603"/>
    <lineage>
        <taxon>Bacteria</taxon>
        <taxon>Bacillati</taxon>
        <taxon>Bacillota</taxon>
        <taxon>Clostridia</taxon>
        <taxon>Candidatus Gallimonas</taxon>
    </lineage>
</organism>
<keyword evidence="3" id="KW-0694">RNA-binding</keyword>
<sequence>MRSQAREAAFKIVFAKEFGGDCDGRFEAGVYRKEGLGEEDRAFAHKLVGLVEEHREELLAVLDEKVERFAQYRIYTADRAILLLALAEIRYVEDVPPVVSVSEAAGLARKYSTENSAGFVNGVLAGVINA</sequence>
<dbReference type="GO" id="GO:0031564">
    <property type="term" value="P:transcription antitermination"/>
    <property type="evidence" value="ECO:0007669"/>
    <property type="project" value="UniProtKB-KW"/>
</dbReference>
<dbReference type="GO" id="GO:0005829">
    <property type="term" value="C:cytosol"/>
    <property type="evidence" value="ECO:0007669"/>
    <property type="project" value="TreeGrafter"/>
</dbReference>
<evidence type="ECO:0000259" key="6">
    <source>
        <dbReference type="Pfam" id="PF01029"/>
    </source>
</evidence>
<feature type="domain" description="NusB/RsmB/TIM44" evidence="6">
    <location>
        <begin position="4"/>
        <end position="128"/>
    </location>
</feature>
<reference evidence="7" key="1">
    <citation type="journal article" date="2021" name="PeerJ">
        <title>Extensive microbial diversity within the chicken gut microbiome revealed by metagenomics and culture.</title>
        <authorList>
            <person name="Gilroy R."/>
            <person name="Ravi A."/>
            <person name="Getino M."/>
            <person name="Pursley I."/>
            <person name="Horton D.L."/>
            <person name="Alikhan N.F."/>
            <person name="Baker D."/>
            <person name="Gharbi K."/>
            <person name="Hall N."/>
            <person name="Watson M."/>
            <person name="Adriaenssens E.M."/>
            <person name="Foster-Nyarko E."/>
            <person name="Jarju S."/>
            <person name="Secka A."/>
            <person name="Antonio M."/>
            <person name="Oren A."/>
            <person name="Chaudhuri R.R."/>
            <person name="La Ragione R."/>
            <person name="Hildebrand F."/>
            <person name="Pallen M.J."/>
        </authorList>
    </citation>
    <scope>NUCLEOTIDE SEQUENCE</scope>
    <source>
        <strain evidence="7">ChiW7-2402</strain>
    </source>
</reference>
<gene>
    <name evidence="7" type="primary">nusB</name>
    <name evidence="7" type="ORF">H9964_05760</name>
</gene>
<name>A0A9D2G669_9FIRM</name>
<dbReference type="GO" id="GO:0003723">
    <property type="term" value="F:RNA binding"/>
    <property type="evidence" value="ECO:0007669"/>
    <property type="project" value="UniProtKB-KW"/>
</dbReference>
<keyword evidence="2" id="KW-0889">Transcription antitermination</keyword>
<dbReference type="Proteomes" id="UP000824102">
    <property type="component" value="Unassembled WGS sequence"/>
</dbReference>
<dbReference type="SUPFAM" id="SSF48013">
    <property type="entry name" value="NusB-like"/>
    <property type="match status" value="1"/>
</dbReference>
<comment type="caution">
    <text evidence="7">The sequence shown here is derived from an EMBL/GenBank/DDBJ whole genome shotgun (WGS) entry which is preliminary data.</text>
</comment>
<dbReference type="Pfam" id="PF01029">
    <property type="entry name" value="NusB"/>
    <property type="match status" value="1"/>
</dbReference>
<dbReference type="AlphaFoldDB" id="A0A9D2G669"/>
<reference evidence="7" key="2">
    <citation type="submission" date="2021-04" db="EMBL/GenBank/DDBJ databases">
        <authorList>
            <person name="Gilroy R."/>
        </authorList>
    </citation>
    <scope>NUCLEOTIDE SEQUENCE</scope>
    <source>
        <strain evidence="7">ChiW7-2402</strain>
    </source>
</reference>